<evidence type="ECO:0000313" key="3">
    <source>
        <dbReference type="Proteomes" id="UP001284601"/>
    </source>
</evidence>
<evidence type="ECO:0000256" key="1">
    <source>
        <dbReference type="SAM" id="Phobius"/>
    </source>
</evidence>
<sequence length="137" mass="14558">MENHDRRDESIGELVRDLAGETNTLLRQEIELAKAELSEKVRAAGKGAGMFGAAGVVALLSLGALTACLIALLATALDHVWLAALIVALVYGAIAGVLAMRGRDEVKEAAPPVPEQTIETLKEDVEWAKTRTRSAAR</sequence>
<name>A0ABU4I0Q8_9ACTN</name>
<evidence type="ECO:0000313" key="2">
    <source>
        <dbReference type="EMBL" id="MDW5598325.1"/>
    </source>
</evidence>
<gene>
    <name evidence="2" type="ORF">R7226_28460</name>
</gene>
<keyword evidence="3" id="KW-1185">Reference proteome</keyword>
<keyword evidence="1" id="KW-1133">Transmembrane helix</keyword>
<feature type="transmembrane region" description="Helical" evidence="1">
    <location>
        <begin position="80"/>
        <end position="100"/>
    </location>
</feature>
<feature type="transmembrane region" description="Helical" evidence="1">
    <location>
        <begin position="50"/>
        <end position="74"/>
    </location>
</feature>
<dbReference type="Pfam" id="PF07332">
    <property type="entry name" value="Phage_holin_3_6"/>
    <property type="match status" value="1"/>
</dbReference>
<dbReference type="EMBL" id="JAWSTH010000133">
    <property type="protein sequence ID" value="MDW5598325.1"/>
    <property type="molecule type" value="Genomic_DNA"/>
</dbReference>
<comment type="caution">
    <text evidence="2">The sequence shown here is derived from an EMBL/GenBank/DDBJ whole genome shotgun (WGS) entry which is preliminary data.</text>
</comment>
<keyword evidence="1" id="KW-0812">Transmembrane</keyword>
<dbReference type="RefSeq" id="WP_318600849.1">
    <property type="nucleotide sequence ID" value="NZ_JAWSTH010000133.1"/>
</dbReference>
<accession>A0ABU4I0Q8</accession>
<reference evidence="3" key="1">
    <citation type="submission" date="2023-07" db="EMBL/GenBank/DDBJ databases">
        <title>Conexibacter stalactiti sp. nov., isolated from stalactites in a lava cave and emended description of the genus Conexibacter.</title>
        <authorList>
            <person name="Lee S.D."/>
        </authorList>
    </citation>
    <scope>NUCLEOTIDE SEQUENCE [LARGE SCALE GENOMIC DNA]</scope>
    <source>
        <strain evidence="3">KCTC 39840</strain>
    </source>
</reference>
<reference evidence="2 3" key="2">
    <citation type="submission" date="2023-10" db="EMBL/GenBank/DDBJ databases">
        <authorList>
            <person name="Han X.F."/>
        </authorList>
    </citation>
    <scope>NUCLEOTIDE SEQUENCE [LARGE SCALE GENOMIC DNA]</scope>
    <source>
        <strain evidence="2 3">KCTC 39840</strain>
    </source>
</reference>
<proteinExistence type="predicted"/>
<organism evidence="2 3">
    <name type="scientific">Conexibacter stalactiti</name>
    <dbReference type="NCBI Taxonomy" id="1940611"/>
    <lineage>
        <taxon>Bacteria</taxon>
        <taxon>Bacillati</taxon>
        <taxon>Actinomycetota</taxon>
        <taxon>Thermoleophilia</taxon>
        <taxon>Solirubrobacterales</taxon>
        <taxon>Conexibacteraceae</taxon>
        <taxon>Conexibacter</taxon>
    </lineage>
</organism>
<keyword evidence="1" id="KW-0472">Membrane</keyword>
<dbReference type="Proteomes" id="UP001284601">
    <property type="component" value="Unassembled WGS sequence"/>
</dbReference>
<dbReference type="InterPro" id="IPR009937">
    <property type="entry name" value="Phage_holin_3_6"/>
</dbReference>
<protein>
    <submittedName>
        <fullName evidence="2">Phage holin family protein</fullName>
    </submittedName>
</protein>